<feature type="region of interest" description="Disordered" evidence="1">
    <location>
        <begin position="799"/>
        <end position="827"/>
    </location>
</feature>
<feature type="compositionally biased region" description="Polar residues" evidence="1">
    <location>
        <begin position="459"/>
        <end position="472"/>
    </location>
</feature>
<accession>A0A061H7I1</accession>
<name>A0A061H7I1_9BASI</name>
<dbReference type="EMBL" id="KE361635">
    <property type="protein sequence ID" value="EPQ28429.1"/>
    <property type="molecule type" value="Genomic_DNA"/>
</dbReference>
<evidence type="ECO:0000256" key="1">
    <source>
        <dbReference type="SAM" id="MobiDB-lite"/>
    </source>
</evidence>
<feature type="compositionally biased region" description="Low complexity" evidence="1">
    <location>
        <begin position="1273"/>
        <end position="1288"/>
    </location>
</feature>
<feature type="compositionally biased region" description="Low complexity" evidence="1">
    <location>
        <begin position="482"/>
        <end position="496"/>
    </location>
</feature>
<feature type="compositionally biased region" description="Polar residues" evidence="1">
    <location>
        <begin position="676"/>
        <end position="694"/>
    </location>
</feature>
<reference evidence="2 3" key="1">
    <citation type="journal article" date="2013" name="Plant Cell">
        <title>The transition from a phytopathogenic smut ancestor to an anamorphic biocontrol agent deciphered by comparative whole-genome analysis.</title>
        <authorList>
            <person name="Lefebvre F."/>
            <person name="Joly D.L."/>
            <person name="Labbe C."/>
            <person name="Teichmann B."/>
            <person name="Linning R."/>
            <person name="Belzile F."/>
            <person name="Bakkeren G."/>
            <person name="Belanger R.R."/>
        </authorList>
    </citation>
    <scope>NUCLEOTIDE SEQUENCE [LARGE SCALE GENOMIC DNA]</scope>
    <source>
        <strain evidence="2 3">PF-1</strain>
    </source>
</reference>
<dbReference type="RefSeq" id="XP_007879969.1">
    <property type="nucleotide sequence ID" value="XM_007881778.1"/>
</dbReference>
<feature type="compositionally biased region" description="Low complexity" evidence="1">
    <location>
        <begin position="573"/>
        <end position="587"/>
    </location>
</feature>
<feature type="compositionally biased region" description="Low complexity" evidence="1">
    <location>
        <begin position="123"/>
        <end position="143"/>
    </location>
</feature>
<evidence type="ECO:0000313" key="3">
    <source>
        <dbReference type="Proteomes" id="UP000053664"/>
    </source>
</evidence>
<feature type="compositionally biased region" description="Basic and acidic residues" evidence="1">
    <location>
        <begin position="244"/>
        <end position="275"/>
    </location>
</feature>
<feature type="region of interest" description="Disordered" evidence="1">
    <location>
        <begin position="1054"/>
        <end position="1085"/>
    </location>
</feature>
<dbReference type="eggNOG" id="ENOG502SWDW">
    <property type="taxonomic scope" value="Eukaryota"/>
</dbReference>
<feature type="compositionally biased region" description="Basic and acidic residues" evidence="1">
    <location>
        <begin position="67"/>
        <end position="76"/>
    </location>
</feature>
<feature type="region of interest" description="Disordered" evidence="1">
    <location>
        <begin position="1148"/>
        <end position="1289"/>
    </location>
</feature>
<feature type="compositionally biased region" description="Basic and acidic residues" evidence="1">
    <location>
        <begin position="978"/>
        <end position="994"/>
    </location>
</feature>
<feature type="compositionally biased region" description="Basic and acidic residues" evidence="1">
    <location>
        <begin position="427"/>
        <end position="445"/>
    </location>
</feature>
<feature type="compositionally biased region" description="Basic and acidic residues" evidence="1">
    <location>
        <begin position="733"/>
        <end position="747"/>
    </location>
</feature>
<feature type="compositionally biased region" description="Basic and acidic residues" evidence="1">
    <location>
        <begin position="943"/>
        <end position="952"/>
    </location>
</feature>
<dbReference type="GeneID" id="19318361"/>
<feature type="compositionally biased region" description="Basic and acidic residues" evidence="1">
    <location>
        <begin position="1262"/>
        <end position="1272"/>
    </location>
</feature>
<dbReference type="KEGG" id="pfp:PFL1_04255"/>
<protein>
    <submittedName>
        <fullName evidence="2">Uncharacterized protein</fullName>
    </submittedName>
</protein>
<feature type="compositionally biased region" description="Basic and acidic residues" evidence="1">
    <location>
        <begin position="1216"/>
        <end position="1252"/>
    </location>
</feature>
<dbReference type="HOGENOM" id="CLU_260440_0_0_1"/>
<feature type="region of interest" description="Disordered" evidence="1">
    <location>
        <begin position="676"/>
        <end position="779"/>
    </location>
</feature>
<organism evidence="2 3">
    <name type="scientific">Pseudozyma flocculosa PF-1</name>
    <dbReference type="NCBI Taxonomy" id="1277687"/>
    <lineage>
        <taxon>Eukaryota</taxon>
        <taxon>Fungi</taxon>
        <taxon>Dikarya</taxon>
        <taxon>Basidiomycota</taxon>
        <taxon>Ustilaginomycotina</taxon>
        <taxon>Ustilaginomycetes</taxon>
        <taxon>Ustilaginales</taxon>
        <taxon>Ustilaginaceae</taxon>
        <taxon>Pseudozyma</taxon>
    </lineage>
</organism>
<dbReference type="Proteomes" id="UP000053664">
    <property type="component" value="Unassembled WGS sequence"/>
</dbReference>
<feature type="compositionally biased region" description="Low complexity" evidence="1">
    <location>
        <begin position="1056"/>
        <end position="1069"/>
    </location>
</feature>
<feature type="region of interest" description="Disordered" evidence="1">
    <location>
        <begin position="1"/>
        <end position="632"/>
    </location>
</feature>
<feature type="region of interest" description="Disordered" evidence="1">
    <location>
        <begin position="943"/>
        <end position="1016"/>
    </location>
</feature>
<feature type="compositionally biased region" description="Low complexity" evidence="1">
    <location>
        <begin position="962"/>
        <end position="977"/>
    </location>
</feature>
<feature type="compositionally biased region" description="Low complexity" evidence="1">
    <location>
        <begin position="34"/>
        <end position="43"/>
    </location>
</feature>
<proteinExistence type="predicted"/>
<feature type="compositionally biased region" description="Low complexity" evidence="1">
    <location>
        <begin position="408"/>
        <end position="419"/>
    </location>
</feature>
<sequence>MSELISSDRQGRHHRDASLDTAASSTPTRPPRPSRASTYARSPGDVTSPVNPARRSLLGRQSGPTDATRDDVDRTPRKLQTHGLPTPPLSEATSSASGSVGRARKDSAEEPAAAAKTLAMIPAAEARVARSASATSSRTGSDTVGARSPIDHQSSFQSPRVGADSPSNGPSPRFTAATLGRRRGAGLHSALADTPERNGAPPAMGRAVNRAQSSLGMRSSFADEGRRSSLNINRAGDEDAASETPDRSERKKRSAMHEQDVTQIRSESRLGHSDPIDEDDTSPRKTAHQSRYSPRKSAALSRRSRYHDEPDHDAIQTSPQGEPFPLRSPPPTYRSVSRASAGRRHEDASLENRPATSIGSRGDYGVARRSLGAQMNPEEVASASARRRSLRAAEASAADEASMRHDPSSATRKSSSGRSPLPLEFRLPNKEARKAWREAYAREQSDSVTSDGSDAGNGLSVTSPPQAISPINGSVRAPSRQTTTNASTESSSATRATYRRKRYASDAQADELSPIEHETRSSGQGGRVSVDARSANRYLTKGPLQGTPQSARRGSHASEIGSPSEEARMRKISTSSSRSQKSSGGASELHRTASRASMRKVHGRDVFDDEVLPPLPGSRSESPALRSDVTSGSDRLRLLRQRVGELKDAGGTGRPGWWNEVDELRNEIEALAVASSKASIQGSRSPSVQSSRTHSALGLHRTPLDTSRFRRAPMTEPRNSRHDRSSTISDLGSGDRSERSAETEGQRYIRPYSRATLARSHTPHDANGRAPQTPDPHGALRLAAGSRASVIQSATLPATARFPSGGHGMSTQRVRSEGSIDGSNPVHDRNMRNAFDMFERYFCAAPSTATPSVGGAGPDSLEMVASFSEVVATASELNAGLRILIQVALEAQVDAEISERNGHPASEQTLECFARLDRDLTSLLKHSDEQVRNLTDGLMAVTRAERERDRQRKAAVAGDQGAGARSASRMSSIASPADELRRSLDSRSSTELRRSSSTLIREPASPAGTIVERSSIEKHADRFRAIDRSPYSPLQGKASATTFGGTLTASQIRSMAPASNGSSHSRSASEFSPQTRLRREKSTVMDTVKMPALSPRRPKLSFPSVSNATASFNPTTAQGDAQLVDSPILADGIAFPTAQDASATHSLSRARRLAREPTELPDAGAAPFRSTEARSAVHIAGSPFASGHSRRNTVAGTGAEKAEASGLGIDPASPEATRRRGVDEVKRSSRSERPPRPPRHDLMRRDTEDEAPHLSTAGAEPSEDHAGEERDTSGISRLGSLSRSFGRSAARRISKTFAVGAESEGGRSVEEAQA</sequence>
<dbReference type="OrthoDB" id="2553318at2759"/>
<gene>
    <name evidence="2" type="ORF">PFL1_04255</name>
</gene>
<evidence type="ECO:0000313" key="2">
    <source>
        <dbReference type="EMBL" id="EPQ28429.1"/>
    </source>
</evidence>